<organism evidence="4 5">
    <name type="scientific">Kaistia nematophila</name>
    <dbReference type="NCBI Taxonomy" id="2994654"/>
    <lineage>
        <taxon>Bacteria</taxon>
        <taxon>Pseudomonadati</taxon>
        <taxon>Pseudomonadota</taxon>
        <taxon>Alphaproteobacteria</taxon>
        <taxon>Hyphomicrobiales</taxon>
        <taxon>Kaistiaceae</taxon>
        <taxon>Kaistia</taxon>
    </lineage>
</organism>
<evidence type="ECO:0000313" key="5">
    <source>
        <dbReference type="Proteomes" id="UP001144805"/>
    </source>
</evidence>
<dbReference type="GO" id="GO:0005829">
    <property type="term" value="C:cytosol"/>
    <property type="evidence" value="ECO:0007669"/>
    <property type="project" value="TreeGrafter"/>
</dbReference>
<keyword evidence="5" id="KW-1185">Reference proteome</keyword>
<proteinExistence type="predicted"/>
<dbReference type="Pfam" id="PF01968">
    <property type="entry name" value="Hydantoinase_A"/>
    <property type="match status" value="1"/>
</dbReference>
<evidence type="ECO:0000259" key="1">
    <source>
        <dbReference type="Pfam" id="PF01968"/>
    </source>
</evidence>
<dbReference type="PANTHER" id="PTHR11365">
    <property type="entry name" value="5-OXOPROLINASE RELATED"/>
    <property type="match status" value="1"/>
</dbReference>
<dbReference type="RefSeq" id="WP_266340872.1">
    <property type="nucleotide sequence ID" value="NZ_JAPKNK010000013.1"/>
</dbReference>
<dbReference type="Pfam" id="PF05378">
    <property type="entry name" value="Hydant_A_N"/>
    <property type="match status" value="1"/>
</dbReference>
<feature type="domain" description="Hydantoinase A/oxoprolinase" evidence="1">
    <location>
        <begin position="203"/>
        <end position="497"/>
    </location>
</feature>
<dbReference type="GO" id="GO:0006749">
    <property type="term" value="P:glutathione metabolic process"/>
    <property type="evidence" value="ECO:0007669"/>
    <property type="project" value="TreeGrafter"/>
</dbReference>
<feature type="domain" description="Hydantoinase/oxoprolinase N-terminal" evidence="2">
    <location>
        <begin position="7"/>
        <end position="181"/>
    </location>
</feature>
<dbReference type="InterPro" id="IPR002821">
    <property type="entry name" value="Hydantoinase_A"/>
</dbReference>
<dbReference type="EMBL" id="JAPKNK010000013">
    <property type="protein sequence ID" value="MCX5571910.1"/>
    <property type="molecule type" value="Genomic_DNA"/>
</dbReference>
<dbReference type="InterPro" id="IPR008040">
    <property type="entry name" value="Hydant_A_N"/>
</dbReference>
<dbReference type="GO" id="GO:0017168">
    <property type="term" value="F:5-oxoprolinase (ATP-hydrolyzing) activity"/>
    <property type="evidence" value="ECO:0007669"/>
    <property type="project" value="TreeGrafter"/>
</dbReference>
<reference evidence="4" key="1">
    <citation type="submission" date="2022-11" db="EMBL/GenBank/DDBJ databases">
        <title>Biodiversity and phylogenetic relationships of bacteria.</title>
        <authorList>
            <person name="Machado R.A.R."/>
            <person name="Bhat A."/>
            <person name="Loulou A."/>
            <person name="Kallel S."/>
        </authorList>
    </citation>
    <scope>NUCLEOTIDE SEQUENCE</scope>
    <source>
        <strain evidence="4">K-TC2</strain>
    </source>
</reference>
<feature type="domain" description="Acetophenone carboxylase-like C-terminal" evidence="3">
    <location>
        <begin position="514"/>
        <end position="688"/>
    </location>
</feature>
<dbReference type="InterPro" id="IPR045079">
    <property type="entry name" value="Oxoprolinase-like"/>
</dbReference>
<name>A0A9X3IPF4_9HYPH</name>
<evidence type="ECO:0000259" key="3">
    <source>
        <dbReference type="Pfam" id="PF19278"/>
    </source>
</evidence>
<evidence type="ECO:0000259" key="2">
    <source>
        <dbReference type="Pfam" id="PF05378"/>
    </source>
</evidence>
<protein>
    <submittedName>
        <fullName evidence="4">Hydantoinase/oxoprolinase family protein</fullName>
    </submittedName>
</protein>
<dbReference type="PANTHER" id="PTHR11365:SF23">
    <property type="entry name" value="HYPOTHETICAL 5-OXOPROLINASE (EUROFUNG)-RELATED"/>
    <property type="match status" value="1"/>
</dbReference>
<comment type="caution">
    <text evidence="4">The sequence shown here is derived from an EMBL/GenBank/DDBJ whole genome shotgun (WGS) entry which is preliminary data.</text>
</comment>
<evidence type="ECO:0000313" key="4">
    <source>
        <dbReference type="EMBL" id="MCX5571910.1"/>
    </source>
</evidence>
<dbReference type="AlphaFoldDB" id="A0A9X3IPF4"/>
<accession>A0A9X3IPF4</accession>
<dbReference type="Proteomes" id="UP001144805">
    <property type="component" value="Unassembled WGS sequence"/>
</dbReference>
<dbReference type="Pfam" id="PF19278">
    <property type="entry name" value="Hydant_A_C"/>
    <property type="match status" value="1"/>
</dbReference>
<gene>
    <name evidence="4" type="ORF">OSH07_22105</name>
</gene>
<sequence>MTRFARLAFDIGGTFTDVVLERPEGALSTKVLTTPDAPERGAMEGISFLLGEAGIAASELTLIVHGTTLATNAIIERKGARTALITTGGFRDSVEIAYENRFDQYDVFIDKPQPLVPRRLRFTVPERINARGETLEPLDEAAVAALVPVLRAERIESVAIGFLHSYVDARHEIRAAEILAESLPELRITLSAEVCPEIREYERFSTASANAYVQPLMASYLARLEALLDDAGATCPKFLMTSGGGLTTFETAGRFPIRLVESGPAGGAILAAQLAAECGLSEILSFDMGGTTAKICLIDDHLPQKSRFFEVDRRYRFAKGSGLPVRIPVIEMVEIGAGGGSIAAVDTARRITVGPESAGSSPGPASYGLGGAEPTVTDCDVLLGRIAPKGFAGGRLTLDAALAGKALDRAVGAPLSLSTEIAAYGVSEVVEENMASAARVHAVERGKSLEARTMIAFGGAAPLHAGRVAEKLGISEVIIPASAGVGSAVGFLRAPIAFELVQSLFTRLSAFDAAPINATLADMAARARAEVQKGAPDARLVELRSADMRYRGQGHEVVVAMPVRDFGPDDAAELRAEFERNYQALYGRVIPGLDVEILTWTVTVSTEPGAVTPVAIGATREAPPPAATRDVFDPAVEAFVAMPAHDRTALAPGDRVAGPAVITEAQTTTIVPRSFDAVIDAAGHIRLKAKQQAGAAA</sequence>
<dbReference type="InterPro" id="IPR049517">
    <property type="entry name" value="ACX-like_C"/>
</dbReference>